<name>A0AC35TP08_9BILA</name>
<protein>
    <submittedName>
        <fullName evidence="2">Tr-type G domain-containing protein</fullName>
    </submittedName>
</protein>
<dbReference type="WBParaSite" id="RSKR_0000286600.1">
    <property type="protein sequence ID" value="RSKR_0000286600.1"/>
    <property type="gene ID" value="RSKR_0000286600"/>
</dbReference>
<evidence type="ECO:0000313" key="2">
    <source>
        <dbReference type="WBParaSite" id="RSKR_0000286600.1"/>
    </source>
</evidence>
<sequence length="485" mass="54041">MINLNFGLLGHVDSGKTTLAKALSTVGSTGAFDKHANEVKNIRANTIDLGFSSLSIDGTTISLIDCPGHGSLIKAVFIAASVFDGAIILINAVKGIEVQTVEHLLLASVLCSEKVIIVLNKTDLVQKEKYEMFIKKLPKLLKTLNISEQTKIIATSLMEGNEKGLENLLKALKDILFEPIRKVDNKLIMSVDHCFPIKGKGTVATGTIVKGQIKVNDLIEVPELGQTCKVKEIQCWKKPVAKATAGQRAALLFSSFPNHDLSRFIICSVGAMKKINKCLVKINKIPSFKFNIKNRSKMHIYIGFEAAMAECKFYLKTAEGDFEHKESLNEGCSHALLIFDGPVFVSEDIFLMAAKLDIQDSQACRFAFYSTSVECIEEESSLKVFKRKQKEGVVDRVENERSLICKNMFKPETNLNIFINMKVVFETGLTGTITSSFGKSAKFRIELERELSEEEVNHIKKVKLFLYLKKYIHSNFLLSYIPSPR</sequence>
<organism evidence="1 2">
    <name type="scientific">Rhabditophanes sp. KR3021</name>
    <dbReference type="NCBI Taxonomy" id="114890"/>
    <lineage>
        <taxon>Eukaryota</taxon>
        <taxon>Metazoa</taxon>
        <taxon>Ecdysozoa</taxon>
        <taxon>Nematoda</taxon>
        <taxon>Chromadorea</taxon>
        <taxon>Rhabditida</taxon>
        <taxon>Tylenchina</taxon>
        <taxon>Panagrolaimomorpha</taxon>
        <taxon>Strongyloidoidea</taxon>
        <taxon>Alloionematidae</taxon>
        <taxon>Rhabditophanes</taxon>
    </lineage>
</organism>
<reference evidence="2" key="1">
    <citation type="submission" date="2016-11" db="UniProtKB">
        <authorList>
            <consortium name="WormBaseParasite"/>
        </authorList>
    </citation>
    <scope>IDENTIFICATION</scope>
    <source>
        <strain evidence="2">KR3021</strain>
    </source>
</reference>
<proteinExistence type="predicted"/>
<accession>A0AC35TP08</accession>
<dbReference type="Proteomes" id="UP000095286">
    <property type="component" value="Unplaced"/>
</dbReference>
<evidence type="ECO:0000313" key="1">
    <source>
        <dbReference type="Proteomes" id="UP000095286"/>
    </source>
</evidence>